<reference evidence="1" key="1">
    <citation type="submission" date="2021-03" db="UniProtKB">
        <authorList>
            <consortium name="EnsemblPlants"/>
        </authorList>
    </citation>
    <scope>IDENTIFICATION</scope>
</reference>
<dbReference type="EnsemblPlants" id="evm.model.10.1609">
    <property type="protein sequence ID" value="cds.evm.model.10.1609"/>
    <property type="gene ID" value="evm.TU.10.1609"/>
</dbReference>
<keyword evidence="2" id="KW-1185">Reference proteome</keyword>
<dbReference type="Proteomes" id="UP000596661">
    <property type="component" value="Unassembled WGS sequence"/>
</dbReference>
<dbReference type="Gramene" id="evm.model.10.1609">
    <property type="protein sequence ID" value="cds.evm.model.10.1609"/>
    <property type="gene ID" value="evm.TU.10.1609"/>
</dbReference>
<accession>A0A803QKA9</accession>
<dbReference type="EMBL" id="UZAU01000821">
    <property type="status" value="NOT_ANNOTATED_CDS"/>
    <property type="molecule type" value="Genomic_DNA"/>
</dbReference>
<organism evidence="1 2">
    <name type="scientific">Cannabis sativa</name>
    <name type="common">Hemp</name>
    <name type="synonym">Marijuana</name>
    <dbReference type="NCBI Taxonomy" id="3483"/>
    <lineage>
        <taxon>Eukaryota</taxon>
        <taxon>Viridiplantae</taxon>
        <taxon>Streptophyta</taxon>
        <taxon>Embryophyta</taxon>
        <taxon>Tracheophyta</taxon>
        <taxon>Spermatophyta</taxon>
        <taxon>Magnoliopsida</taxon>
        <taxon>eudicotyledons</taxon>
        <taxon>Gunneridae</taxon>
        <taxon>Pentapetalae</taxon>
        <taxon>rosids</taxon>
        <taxon>fabids</taxon>
        <taxon>Rosales</taxon>
        <taxon>Cannabaceae</taxon>
        <taxon>Cannabis</taxon>
    </lineage>
</organism>
<proteinExistence type="predicted"/>
<name>A0A803QKA9_CANSA</name>
<sequence length="125" mass="14440">MPHVRKTCRKPKEYDRHMTQFICAKLIVQKSKDLDKARGGKVIITELLIVSIESGNPRDRAFKVRPLVFSSNTQHKVELIWDEYSLPEIIIRKSRIGCPSSSRNPNCSVWSRFHMNIGAFLPLHP</sequence>
<dbReference type="AlphaFoldDB" id="A0A803QKA9"/>
<protein>
    <submittedName>
        <fullName evidence="1">Uncharacterized protein</fullName>
    </submittedName>
</protein>
<evidence type="ECO:0000313" key="1">
    <source>
        <dbReference type="EnsemblPlants" id="cds.evm.model.10.1609"/>
    </source>
</evidence>
<evidence type="ECO:0000313" key="2">
    <source>
        <dbReference type="Proteomes" id="UP000596661"/>
    </source>
</evidence>